<reference evidence="1 2" key="1">
    <citation type="submission" date="2023-08" db="EMBL/GenBank/DDBJ databases">
        <title>A Necator americanus chromosomal reference genome.</title>
        <authorList>
            <person name="Ilik V."/>
            <person name="Petrzelkova K.J."/>
            <person name="Pardy F."/>
            <person name="Fuh T."/>
            <person name="Niatou-Singa F.S."/>
            <person name="Gouil Q."/>
            <person name="Baker L."/>
            <person name="Ritchie M.E."/>
            <person name="Jex A.R."/>
            <person name="Gazzola D."/>
            <person name="Li H."/>
            <person name="Toshio Fujiwara R."/>
            <person name="Zhan B."/>
            <person name="Aroian R.V."/>
            <person name="Pafco B."/>
            <person name="Schwarz E.M."/>
        </authorList>
    </citation>
    <scope>NUCLEOTIDE SEQUENCE [LARGE SCALE GENOMIC DNA]</scope>
    <source>
        <strain evidence="1 2">Aroian</strain>
        <tissue evidence="1">Whole animal</tissue>
    </source>
</reference>
<dbReference type="EMBL" id="JAVFWL010000002">
    <property type="protein sequence ID" value="KAK6738077.1"/>
    <property type="molecule type" value="Genomic_DNA"/>
</dbReference>
<accession>A0ABR1CI37</accession>
<dbReference type="Proteomes" id="UP001303046">
    <property type="component" value="Unassembled WGS sequence"/>
</dbReference>
<sequence>MEYDIIWISLRRCKRLRRILESQFWQPVRYITKIPNEIMLTVENVDEEADYELLQQKVELEGRKPLRERYFG</sequence>
<organism evidence="1 2">
    <name type="scientific">Necator americanus</name>
    <name type="common">Human hookworm</name>
    <dbReference type="NCBI Taxonomy" id="51031"/>
    <lineage>
        <taxon>Eukaryota</taxon>
        <taxon>Metazoa</taxon>
        <taxon>Ecdysozoa</taxon>
        <taxon>Nematoda</taxon>
        <taxon>Chromadorea</taxon>
        <taxon>Rhabditida</taxon>
        <taxon>Rhabditina</taxon>
        <taxon>Rhabditomorpha</taxon>
        <taxon>Strongyloidea</taxon>
        <taxon>Ancylostomatidae</taxon>
        <taxon>Bunostominae</taxon>
        <taxon>Necator</taxon>
    </lineage>
</organism>
<protein>
    <submittedName>
        <fullName evidence="1">Uncharacterized protein</fullName>
    </submittedName>
</protein>
<comment type="caution">
    <text evidence="1">The sequence shown here is derived from an EMBL/GenBank/DDBJ whole genome shotgun (WGS) entry which is preliminary data.</text>
</comment>
<proteinExistence type="predicted"/>
<keyword evidence="2" id="KW-1185">Reference proteome</keyword>
<evidence type="ECO:0000313" key="1">
    <source>
        <dbReference type="EMBL" id="KAK6738077.1"/>
    </source>
</evidence>
<evidence type="ECO:0000313" key="2">
    <source>
        <dbReference type="Proteomes" id="UP001303046"/>
    </source>
</evidence>
<gene>
    <name evidence="1" type="primary">Necator_chrII.g8072</name>
    <name evidence="1" type="ORF">RB195_020278</name>
</gene>
<name>A0ABR1CI37_NECAM</name>